<evidence type="ECO:0000313" key="12">
    <source>
        <dbReference type="Proteomes" id="UP000184032"/>
    </source>
</evidence>
<comment type="subcellular location">
    <subcellularLocation>
        <location evidence="2">Cytoplasm</location>
    </subcellularLocation>
</comment>
<dbReference type="EC" id="3.4.11.5" evidence="4"/>
<keyword evidence="8" id="KW-0378">Hydrolase</keyword>
<reference evidence="11 12" key="1">
    <citation type="submission" date="2016-11" db="EMBL/GenBank/DDBJ databases">
        <authorList>
            <person name="Jaros S."/>
            <person name="Januszkiewicz K."/>
            <person name="Wedrychowicz H."/>
        </authorList>
    </citation>
    <scope>NUCLEOTIDE SEQUENCE [LARGE SCALE GENOMIC DNA]</scope>
    <source>
        <strain evidence="11 12">DSM 21120</strain>
    </source>
</reference>
<dbReference type="GO" id="GO:0006508">
    <property type="term" value="P:proteolysis"/>
    <property type="evidence" value="ECO:0007669"/>
    <property type="project" value="UniProtKB-KW"/>
</dbReference>
<gene>
    <name evidence="11" type="ORF">SAMN02745245_01511</name>
</gene>
<sequence>MILFTLIVLFFIVWGVGRFINSQKFKIRSENGIQKTHYITIGGIEQYVQIRGQDILNPIIIVIHGGPGNNMAYYSYYWQANLEEKYTLVHWDQRGCGNTYYRNPKAENPTLDLLLSDLDELVNYICSEYGKEKVVIMGHSWGTFLGGVYVGKHPEKVLAYVGVGQFNDIWTSEEFATEEAIRLANLGSKTSDAEKIKEQFQLVKSSQKIDMKEFMKLRQLTGKYLPNGENTGLVVRLFSPYMTFNDLRWFFSPLFNFNKFIETQRKLYDILYSESGLSMYNHTKYEVPVIIIAGDCDWITPYSMAQKLFDSISEPRKEFITIEKGGHIPFKPGVFTDKLSNALNTVL</sequence>
<dbReference type="PRINTS" id="PR00793">
    <property type="entry name" value="PROAMNOPTASE"/>
</dbReference>
<proteinExistence type="inferred from homology"/>
<keyword evidence="5" id="KW-0031">Aminopeptidase</keyword>
<feature type="domain" description="AB hydrolase-1" evidence="10">
    <location>
        <begin position="58"/>
        <end position="330"/>
    </location>
</feature>
<dbReference type="PANTHER" id="PTHR43722:SF1">
    <property type="entry name" value="PROLINE IMINOPEPTIDASE"/>
    <property type="match status" value="1"/>
</dbReference>
<dbReference type="InterPro" id="IPR029058">
    <property type="entry name" value="AB_hydrolase_fold"/>
</dbReference>
<comment type="similarity">
    <text evidence="3">Belongs to the peptidase S33 family.</text>
</comment>
<dbReference type="InterPro" id="IPR000073">
    <property type="entry name" value="AB_hydrolase_1"/>
</dbReference>
<evidence type="ECO:0000256" key="3">
    <source>
        <dbReference type="ARBA" id="ARBA00010088"/>
    </source>
</evidence>
<dbReference type="PANTHER" id="PTHR43722">
    <property type="entry name" value="PROLINE IMINOPEPTIDASE"/>
    <property type="match status" value="1"/>
</dbReference>
<evidence type="ECO:0000256" key="4">
    <source>
        <dbReference type="ARBA" id="ARBA00012568"/>
    </source>
</evidence>
<evidence type="ECO:0000259" key="10">
    <source>
        <dbReference type="Pfam" id="PF00561"/>
    </source>
</evidence>
<accession>A0A1M5TKP0</accession>
<dbReference type="GO" id="GO:0005737">
    <property type="term" value="C:cytoplasm"/>
    <property type="evidence" value="ECO:0007669"/>
    <property type="project" value="UniProtKB-SubCell"/>
</dbReference>
<dbReference type="AlphaFoldDB" id="A0A1M5TKP0"/>
<evidence type="ECO:0000313" key="11">
    <source>
        <dbReference type="EMBL" id="SHH51375.1"/>
    </source>
</evidence>
<dbReference type="InterPro" id="IPR005944">
    <property type="entry name" value="Pro_iminopeptidase"/>
</dbReference>
<dbReference type="EMBL" id="FQXI01000011">
    <property type="protein sequence ID" value="SHH51375.1"/>
    <property type="molecule type" value="Genomic_DNA"/>
</dbReference>
<keyword evidence="7" id="KW-0645">Protease</keyword>
<comment type="catalytic activity">
    <reaction evidence="1">
        <text>Release of N-terminal proline from a peptide.</text>
        <dbReference type="EC" id="3.4.11.5"/>
    </reaction>
</comment>
<dbReference type="Gene3D" id="3.40.50.1820">
    <property type="entry name" value="alpha/beta hydrolase"/>
    <property type="match status" value="1"/>
</dbReference>
<protein>
    <recommendedName>
        <fullName evidence="4">prolyl aminopeptidase</fullName>
        <ecNumber evidence="4">3.4.11.5</ecNumber>
    </recommendedName>
    <alternativeName>
        <fullName evidence="9">Prolyl aminopeptidase</fullName>
    </alternativeName>
</protein>
<evidence type="ECO:0000256" key="2">
    <source>
        <dbReference type="ARBA" id="ARBA00004496"/>
    </source>
</evidence>
<evidence type="ECO:0000256" key="9">
    <source>
        <dbReference type="ARBA" id="ARBA00029605"/>
    </source>
</evidence>
<dbReference type="Pfam" id="PF00561">
    <property type="entry name" value="Abhydrolase_1"/>
    <property type="match status" value="1"/>
</dbReference>
<dbReference type="RefSeq" id="WP_073185102.1">
    <property type="nucleotide sequence ID" value="NZ_FQXI01000011.1"/>
</dbReference>
<dbReference type="STRING" id="1120995.SAMN02745245_01511"/>
<evidence type="ECO:0000256" key="7">
    <source>
        <dbReference type="ARBA" id="ARBA00022670"/>
    </source>
</evidence>
<organism evidence="11 12">
    <name type="scientific">Anaerosphaera aminiphila DSM 21120</name>
    <dbReference type="NCBI Taxonomy" id="1120995"/>
    <lineage>
        <taxon>Bacteria</taxon>
        <taxon>Bacillati</taxon>
        <taxon>Bacillota</taxon>
        <taxon>Tissierellia</taxon>
        <taxon>Tissierellales</taxon>
        <taxon>Peptoniphilaceae</taxon>
        <taxon>Anaerosphaera</taxon>
    </lineage>
</organism>
<evidence type="ECO:0000256" key="8">
    <source>
        <dbReference type="ARBA" id="ARBA00022801"/>
    </source>
</evidence>
<dbReference type="SUPFAM" id="SSF53474">
    <property type="entry name" value="alpha/beta-Hydrolases"/>
    <property type="match status" value="1"/>
</dbReference>
<dbReference type="Proteomes" id="UP000184032">
    <property type="component" value="Unassembled WGS sequence"/>
</dbReference>
<name>A0A1M5TKP0_9FIRM</name>
<dbReference type="OrthoDB" id="9775557at2"/>
<evidence type="ECO:0000256" key="6">
    <source>
        <dbReference type="ARBA" id="ARBA00022490"/>
    </source>
</evidence>
<keyword evidence="12" id="KW-1185">Reference proteome</keyword>
<evidence type="ECO:0000256" key="1">
    <source>
        <dbReference type="ARBA" id="ARBA00001585"/>
    </source>
</evidence>
<dbReference type="InterPro" id="IPR002410">
    <property type="entry name" value="Peptidase_S33"/>
</dbReference>
<evidence type="ECO:0000256" key="5">
    <source>
        <dbReference type="ARBA" id="ARBA00022438"/>
    </source>
</evidence>
<dbReference type="GO" id="GO:0004177">
    <property type="term" value="F:aminopeptidase activity"/>
    <property type="evidence" value="ECO:0007669"/>
    <property type="project" value="UniProtKB-KW"/>
</dbReference>
<keyword evidence="6" id="KW-0963">Cytoplasm</keyword>